<feature type="domain" description="MgtC/SapB/SrpB/YhiD N-terminal" evidence="2">
    <location>
        <begin position="17"/>
        <end position="135"/>
    </location>
</feature>
<evidence type="ECO:0000259" key="2">
    <source>
        <dbReference type="Pfam" id="PF02308"/>
    </source>
</evidence>
<evidence type="ECO:0000259" key="3">
    <source>
        <dbReference type="Pfam" id="PF13194"/>
    </source>
</evidence>
<dbReference type="Pfam" id="PF13194">
    <property type="entry name" value="DUF4010"/>
    <property type="match status" value="1"/>
</dbReference>
<organism evidence="4 5">
    <name type="scientific">Natribaculum luteum</name>
    <dbReference type="NCBI Taxonomy" id="1586232"/>
    <lineage>
        <taxon>Archaea</taxon>
        <taxon>Methanobacteriati</taxon>
        <taxon>Methanobacteriota</taxon>
        <taxon>Stenosarchaea group</taxon>
        <taxon>Halobacteria</taxon>
        <taxon>Halobacteriales</taxon>
        <taxon>Natrialbaceae</taxon>
        <taxon>Natribaculum</taxon>
    </lineage>
</organism>
<feature type="domain" description="DUF4010" evidence="3">
    <location>
        <begin position="183"/>
        <end position="391"/>
    </location>
</feature>
<gene>
    <name evidence="4" type="ORF">ACFOZ7_16250</name>
</gene>
<dbReference type="EMBL" id="JBHSDJ010000123">
    <property type="protein sequence ID" value="MFC4248461.1"/>
    <property type="molecule type" value="Genomic_DNA"/>
</dbReference>
<feature type="transmembrane region" description="Helical" evidence="1">
    <location>
        <begin position="234"/>
        <end position="255"/>
    </location>
</feature>
<dbReference type="PANTHER" id="PTHR39084">
    <property type="entry name" value="MEMBRANE PROTEIN-RELATED"/>
    <property type="match status" value="1"/>
</dbReference>
<dbReference type="GeneID" id="71855674"/>
<keyword evidence="1" id="KW-0472">Membrane</keyword>
<dbReference type="Pfam" id="PF02308">
    <property type="entry name" value="MgtC"/>
    <property type="match status" value="1"/>
</dbReference>
<dbReference type="RefSeq" id="WP_246970485.1">
    <property type="nucleotide sequence ID" value="NZ_CP095397.1"/>
</dbReference>
<evidence type="ECO:0000313" key="4">
    <source>
        <dbReference type="EMBL" id="MFC4248461.1"/>
    </source>
</evidence>
<dbReference type="Proteomes" id="UP001595821">
    <property type="component" value="Unassembled WGS sequence"/>
</dbReference>
<dbReference type="AlphaFoldDB" id="A0ABD5P3C2"/>
<sequence>MVDPVGDSLGLLVFRVAIAFGIGALVGLEREQSESGGAFAGSRTFPLFALLGALVQAFFPSMLAVVVVALTIPLTVAYVGKVWLERDIGLTTLMAALLTVVLGAMTTHSERGAVLAVIVAGVVTAILSAKGPIHGFADRIDERERRASVKFILVVLVVFPLLPDRELEVLFGLNPRFVWLMVVFVTGLSFVAYVLSRVVGAKRGIALTGVLGGFVSSTATTVSMAERASQTPSLYRVCAFSTVVASLVMFPRALVEVAVVNRELLPAVAVPLGAMTVFGSIVAVAVYRQAATTADVETEIENPFRLRPALFFGAVFAVVLLVSESAYSWFGSSGVYVTAFVSGLADVDAITITLSRLAAEDTISQQVATTGIVVGAVANTLVKVGLVWLLGTYQLARLVTAVLGAVSIVGLLFVVAV</sequence>
<keyword evidence="1" id="KW-1133">Transmembrane helix</keyword>
<feature type="transmembrane region" description="Helical" evidence="1">
    <location>
        <begin position="113"/>
        <end position="133"/>
    </location>
</feature>
<dbReference type="InterPro" id="IPR049177">
    <property type="entry name" value="MgtC_SapB_SrpB_YhiD_N"/>
</dbReference>
<evidence type="ECO:0000313" key="5">
    <source>
        <dbReference type="Proteomes" id="UP001595821"/>
    </source>
</evidence>
<feature type="transmembrane region" description="Helical" evidence="1">
    <location>
        <begin position="267"/>
        <end position="287"/>
    </location>
</feature>
<evidence type="ECO:0000256" key="1">
    <source>
        <dbReference type="SAM" id="Phobius"/>
    </source>
</evidence>
<name>A0ABD5P3C2_9EURY</name>
<feature type="transmembrane region" description="Helical" evidence="1">
    <location>
        <begin position="367"/>
        <end position="389"/>
    </location>
</feature>
<dbReference type="InterPro" id="IPR025105">
    <property type="entry name" value="DUF4010"/>
</dbReference>
<feature type="transmembrane region" description="Helical" evidence="1">
    <location>
        <begin position="145"/>
        <end position="162"/>
    </location>
</feature>
<protein>
    <submittedName>
        <fullName evidence="4">MgtC/SapB family protein</fullName>
    </submittedName>
</protein>
<comment type="caution">
    <text evidence="4">The sequence shown here is derived from an EMBL/GenBank/DDBJ whole genome shotgun (WGS) entry which is preliminary data.</text>
</comment>
<feature type="transmembrane region" description="Helical" evidence="1">
    <location>
        <begin position="308"/>
        <end position="330"/>
    </location>
</feature>
<feature type="transmembrane region" description="Helical" evidence="1">
    <location>
        <begin position="336"/>
        <end position="355"/>
    </location>
</feature>
<feature type="transmembrane region" description="Helical" evidence="1">
    <location>
        <begin position="395"/>
        <end position="416"/>
    </location>
</feature>
<accession>A0ABD5P3C2</accession>
<dbReference type="PANTHER" id="PTHR39084:SF1">
    <property type="entry name" value="DUF4010 DOMAIN-CONTAINING PROTEIN"/>
    <property type="match status" value="1"/>
</dbReference>
<reference evidence="4 5" key="1">
    <citation type="journal article" date="2014" name="Int. J. Syst. Evol. Microbiol.">
        <title>Complete genome sequence of Corynebacterium casei LMG S-19264T (=DSM 44701T), isolated from a smear-ripened cheese.</title>
        <authorList>
            <consortium name="US DOE Joint Genome Institute (JGI-PGF)"/>
            <person name="Walter F."/>
            <person name="Albersmeier A."/>
            <person name="Kalinowski J."/>
            <person name="Ruckert C."/>
        </authorList>
    </citation>
    <scope>NUCLEOTIDE SEQUENCE [LARGE SCALE GENOMIC DNA]</scope>
    <source>
        <strain evidence="4 5">IBRC-M 10912</strain>
    </source>
</reference>
<proteinExistence type="predicted"/>
<feature type="transmembrane region" description="Helical" evidence="1">
    <location>
        <begin position="48"/>
        <end position="76"/>
    </location>
</feature>
<feature type="transmembrane region" description="Helical" evidence="1">
    <location>
        <begin position="177"/>
        <end position="195"/>
    </location>
</feature>
<feature type="transmembrane region" description="Helical" evidence="1">
    <location>
        <begin position="9"/>
        <end position="28"/>
    </location>
</feature>
<feature type="transmembrane region" description="Helical" evidence="1">
    <location>
        <begin position="88"/>
        <end position="107"/>
    </location>
</feature>
<keyword evidence="1" id="KW-0812">Transmembrane</keyword>